<dbReference type="GO" id="GO:0046872">
    <property type="term" value="F:metal ion binding"/>
    <property type="evidence" value="ECO:0007669"/>
    <property type="project" value="UniProtKB-KW"/>
</dbReference>
<dbReference type="PROSITE" id="PS51007">
    <property type="entry name" value="CYTC"/>
    <property type="match status" value="1"/>
</dbReference>
<dbReference type="Gene3D" id="3.40.50.880">
    <property type="match status" value="1"/>
</dbReference>
<feature type="region of interest" description="Disordered" evidence="5">
    <location>
        <begin position="481"/>
        <end position="522"/>
    </location>
</feature>
<organism evidence="8 9">
    <name type="scientific">Blastopirellula marina</name>
    <dbReference type="NCBI Taxonomy" id="124"/>
    <lineage>
        <taxon>Bacteria</taxon>
        <taxon>Pseudomonadati</taxon>
        <taxon>Planctomycetota</taxon>
        <taxon>Planctomycetia</taxon>
        <taxon>Pirellulales</taxon>
        <taxon>Pirellulaceae</taxon>
        <taxon>Blastopirellula</taxon>
    </lineage>
</organism>
<comment type="caution">
    <text evidence="8">The sequence shown here is derived from an EMBL/GenBank/DDBJ whole genome shotgun (WGS) entry which is preliminary data.</text>
</comment>
<protein>
    <submittedName>
        <fullName evidence="8">Dehydrogenase</fullName>
    </submittedName>
</protein>
<dbReference type="GO" id="GO:0009055">
    <property type="term" value="F:electron transfer activity"/>
    <property type="evidence" value="ECO:0007669"/>
    <property type="project" value="InterPro"/>
</dbReference>
<dbReference type="Pfam" id="PF08305">
    <property type="entry name" value="NPCBM"/>
    <property type="match status" value="2"/>
</dbReference>
<dbReference type="SUPFAM" id="SSF48371">
    <property type="entry name" value="ARM repeat"/>
    <property type="match status" value="1"/>
</dbReference>
<dbReference type="Gene3D" id="2.60.120.1060">
    <property type="entry name" value="NPCBM/NEW2 domain"/>
    <property type="match status" value="2"/>
</dbReference>
<keyword evidence="3 4" id="KW-0408">Iron</keyword>
<dbReference type="SMART" id="SM00776">
    <property type="entry name" value="NPCBM"/>
    <property type="match status" value="1"/>
</dbReference>
<dbReference type="Gene3D" id="2.120.10.30">
    <property type="entry name" value="TolB, C-terminal domain"/>
    <property type="match status" value="1"/>
</dbReference>
<evidence type="ECO:0000313" key="9">
    <source>
        <dbReference type="Proteomes" id="UP000240009"/>
    </source>
</evidence>
<dbReference type="Pfam" id="PF00034">
    <property type="entry name" value="Cytochrom_C"/>
    <property type="match status" value="1"/>
</dbReference>
<dbReference type="InterPro" id="IPR029062">
    <property type="entry name" value="Class_I_gatase-like"/>
</dbReference>
<dbReference type="Proteomes" id="UP000240009">
    <property type="component" value="Unassembled WGS sequence"/>
</dbReference>
<dbReference type="Pfam" id="PF06283">
    <property type="entry name" value="ThuA"/>
    <property type="match status" value="1"/>
</dbReference>
<dbReference type="SUPFAM" id="SSF52317">
    <property type="entry name" value="Class I glutamine amidotransferase-like"/>
    <property type="match status" value="1"/>
</dbReference>
<dbReference type="Pfam" id="PF06439">
    <property type="entry name" value="3keto-disac_hyd"/>
    <property type="match status" value="1"/>
</dbReference>
<dbReference type="GO" id="GO:0016787">
    <property type="term" value="F:hydrolase activity"/>
    <property type="evidence" value="ECO:0007669"/>
    <property type="project" value="InterPro"/>
</dbReference>
<dbReference type="InterPro" id="IPR011041">
    <property type="entry name" value="Quinoprot_gluc/sorb_DH_b-prop"/>
</dbReference>
<accession>A0A2S8FXQ6</accession>
<feature type="domain" description="Cytochrome c" evidence="7">
    <location>
        <begin position="1522"/>
        <end position="1658"/>
    </location>
</feature>
<dbReference type="OrthoDB" id="232040at2"/>
<dbReference type="InterPro" id="IPR013427">
    <property type="entry name" value="Haem-bd_dom_put"/>
</dbReference>
<dbReference type="InterPro" id="IPR013222">
    <property type="entry name" value="Glyco_hyd_98_carb-bd"/>
</dbReference>
<evidence type="ECO:0000256" key="1">
    <source>
        <dbReference type="ARBA" id="ARBA00022617"/>
    </source>
</evidence>
<dbReference type="GO" id="GO:0020037">
    <property type="term" value="F:heme binding"/>
    <property type="evidence" value="ECO:0007669"/>
    <property type="project" value="InterPro"/>
</dbReference>
<feature type="chain" id="PRO_5015785655" evidence="6">
    <location>
        <begin position="24"/>
        <end position="1660"/>
    </location>
</feature>
<keyword evidence="6" id="KW-0732">Signal</keyword>
<feature type="signal peptide" evidence="6">
    <location>
        <begin position="1"/>
        <end position="23"/>
    </location>
</feature>
<dbReference type="SUPFAM" id="SSF49785">
    <property type="entry name" value="Galactose-binding domain-like"/>
    <property type="match status" value="2"/>
</dbReference>
<dbReference type="InterPro" id="IPR036909">
    <property type="entry name" value="Cyt_c-like_dom_sf"/>
</dbReference>
<dbReference type="NCBIfam" id="TIGR02603">
    <property type="entry name" value="CxxCH_TIGR02603"/>
    <property type="match status" value="1"/>
</dbReference>
<evidence type="ECO:0000313" key="8">
    <source>
        <dbReference type="EMBL" id="PQO36961.1"/>
    </source>
</evidence>
<dbReference type="SUPFAM" id="SSF50952">
    <property type="entry name" value="Soluble quinoprotein glucose dehydrogenase"/>
    <property type="match status" value="1"/>
</dbReference>
<reference evidence="8 9" key="1">
    <citation type="submission" date="2018-02" db="EMBL/GenBank/DDBJ databases">
        <title>Comparative genomes isolates from brazilian mangrove.</title>
        <authorList>
            <person name="Araujo J.E."/>
            <person name="Taketani R.G."/>
            <person name="Silva M.C.P."/>
            <person name="Loureco M.V."/>
            <person name="Andreote F.D."/>
        </authorList>
    </citation>
    <scope>NUCLEOTIDE SEQUENCE [LARGE SCALE GENOMIC DNA]</scope>
    <source>
        <strain evidence="8 9">HEX-2 MGV</strain>
    </source>
</reference>
<dbReference type="PANTHER" id="PTHR33546">
    <property type="entry name" value="LARGE, MULTIFUNCTIONAL SECRETED PROTEIN-RELATED"/>
    <property type="match status" value="1"/>
</dbReference>
<evidence type="ECO:0000256" key="3">
    <source>
        <dbReference type="ARBA" id="ARBA00023004"/>
    </source>
</evidence>
<dbReference type="PANTHER" id="PTHR33546:SF1">
    <property type="entry name" value="LARGE, MULTIFUNCTIONAL SECRETED PROTEIN"/>
    <property type="match status" value="1"/>
</dbReference>
<dbReference type="Pfam" id="PF23500">
    <property type="entry name" value="DUF7133"/>
    <property type="match status" value="1"/>
</dbReference>
<dbReference type="InterPro" id="IPR038637">
    <property type="entry name" value="NPCBM_sf"/>
</dbReference>
<evidence type="ECO:0000256" key="4">
    <source>
        <dbReference type="PROSITE-ProRule" id="PRU00433"/>
    </source>
</evidence>
<dbReference type="InterPro" id="IPR013428">
    <property type="entry name" value="Membrane-bound_put_N"/>
</dbReference>
<gene>
    <name evidence="8" type="ORF">C5Y96_07315</name>
</gene>
<evidence type="ECO:0000259" key="7">
    <source>
        <dbReference type="PROSITE" id="PS51007"/>
    </source>
</evidence>
<dbReference type="RefSeq" id="WP_105351466.1">
    <property type="nucleotide sequence ID" value="NZ_PUIA01000017.1"/>
</dbReference>
<dbReference type="SUPFAM" id="SSF46626">
    <property type="entry name" value="Cytochrome c"/>
    <property type="match status" value="1"/>
</dbReference>
<dbReference type="InterPro" id="IPR029010">
    <property type="entry name" value="ThuA-like"/>
</dbReference>
<evidence type="ECO:0000256" key="2">
    <source>
        <dbReference type="ARBA" id="ARBA00022723"/>
    </source>
</evidence>
<evidence type="ECO:0000256" key="5">
    <source>
        <dbReference type="SAM" id="MobiDB-lite"/>
    </source>
</evidence>
<proteinExistence type="predicted"/>
<dbReference type="InterPro" id="IPR055557">
    <property type="entry name" value="DUF7133"/>
</dbReference>
<dbReference type="InterPro" id="IPR009056">
    <property type="entry name" value="Cyt_c-like_dom"/>
</dbReference>
<dbReference type="EMBL" id="PUIA01000017">
    <property type="protein sequence ID" value="PQO36961.1"/>
    <property type="molecule type" value="Genomic_DNA"/>
</dbReference>
<keyword evidence="2 4" id="KW-0479">Metal-binding</keyword>
<dbReference type="Gene3D" id="1.10.760.10">
    <property type="entry name" value="Cytochrome c-like domain"/>
    <property type="match status" value="1"/>
</dbReference>
<evidence type="ECO:0000256" key="6">
    <source>
        <dbReference type="SAM" id="SignalP"/>
    </source>
</evidence>
<keyword evidence="1 4" id="KW-0349">Heme</keyword>
<dbReference type="Gene3D" id="2.60.120.560">
    <property type="entry name" value="Exo-inulinase, domain 1"/>
    <property type="match status" value="1"/>
</dbReference>
<sequence length="1660" mass="182354">MIKHLAWLLVGFMVTAAANIASADEAGFKPIFDGKTLNGWSGIDTFWSVEEGAITGTTTPENPTKGNTFIIWDQGKVDDFELKLKYRIVGGNSGIQYRSTDLGNHVVKGYQADIDSGTTYSGINYEERGRGILAQRGEKTVVHDGNKDPKKERFAESADLQDKIKQEDWNDYHIIAKGNHLIHKINGEVFSEVIDEGEKDSRTSGILALQLHAGPPMKVQFKDIMLKRLPLQEGKKKVVFVPGTPSHAWGDHEHVAGCRLLMLALTENMPQFEASIYKGGWPDDPTAFDNADAVVVYCDGGERHLLNPHLAEFQKLMDQGVGLACIHYGVETPKGEPGDKFVDWIGGYFETWWSVNPHWTASFAKLPDHPIANGVEPFEINDEWYYNMRFRNDMKGVTPILTAIPPESTLSRPDGPHSGNQHVRAMKGQPQHVAWASERENGGRGFGFTGGHFHWNWADPNFRKVALNAIVWISHEEVPKNGVESHSLSRDDMEGLIPGPKPQPKKQEAKKPTAKKVSKNNVKPLFQSPVVTTATPGHQVDIKVDLKGAKKLFLVVSDGGNGYSCDWADWIEPKLVGPSGEKKLTDLNWKRATSDWREVNKNRNVDGTPLMVNGKLQENGIGTHANSVIEYDLPEGYTSFVAKGALDNGGTNQNGGSHTSVQFAVYTENPGNISEQAASAGRDPESAVANLDVYPGLEATLAASEPDLKSLTNIDIDHRGRIWVCDVMNYRGNNGSRPEGDRILILEDEDGDGVAEKSKVYYQGRDIDSAMGICVLGNKVIVSVAPNVFVFTDENGDDKPEKKELLFTNTGQPQHDHSAHSFLFGPDGKLYWNVGNTGKHVYDANGKIVVDLAGNEVVDNGKPYFGGMPFRCNMDGSEFEVLGHNFRNNYEVTVDSLGNLWQSDNDDDGNRGVRINYVMEYGNFGYRDEMTGAGWRDPRTNMETEVPLQHWHLNDPGVVPNLLQTGAGSPTGICVYEGNLLPKVFHNQVIHCDAGPSVVRAYPVKKDGAGFSAESVDILQGARDNWFRPADVCVAPDGSIFVSDWYDPGVGGHGQRDLDRGRLFRVAPEGSKYIVPKFDFTTVEGCIKALNNPCLSVRYMAWTNLHQRGAQAEAALKAAFDSAKDTREKARLLWLLGKIEGKGSQYVDVALASDHPDLRIVGLRLAHQLKIPATDVVAKVLNDKNPQVLRSAAIELRFDGSDKASQQWAELAKQYDGKDRWYLEALGIGADLHWDSRLAAYLTAIGGNIDTDAEKDVVWRSRATQTPKMLASIIEDEKNSAEKLPRYFRALDFQPNKEGVDSAVAALAFAGTRHDAAETMIISESVKRLKNYDASNPESAAAMEKALAKLAGTSMFVELVDRFQLKQHYGQLREMAIAQPESAVGVAAADVLLRRGQNDLLADILTSGTPEQKLALTTAISNSSSGQANAWLRKTLDDSKADLQVRRAAVKGLANNEKSAKQLLELAKSGKLDPELMQAAAAPLKIAVWNDVRSQAAEIFPQPPSKDNKPLPPMDQLVKMKGSVDNGKKVFTTEGTCNKCHVVNKEGKEVGPDLSEIGSKLSREAMFEAILYPSAGISHNYENWAVLTDSGTAIAGLKTSETADSITITNAEGLARTIPKDEVEEIRKLPISVMPNDLQKLMTVQELVDVVDYISTLKKK</sequence>
<dbReference type="InterPro" id="IPR011042">
    <property type="entry name" value="6-blade_b-propeller_TolB-like"/>
</dbReference>
<dbReference type="InterPro" id="IPR016024">
    <property type="entry name" value="ARM-type_fold"/>
</dbReference>
<dbReference type="NCBIfam" id="TIGR02604">
    <property type="entry name" value="Piru_Ver_Nterm"/>
    <property type="match status" value="1"/>
</dbReference>
<dbReference type="InterPro" id="IPR008979">
    <property type="entry name" value="Galactose-bd-like_sf"/>
</dbReference>
<dbReference type="InterPro" id="IPR010496">
    <property type="entry name" value="AL/BT2_dom"/>
</dbReference>
<name>A0A2S8FXQ6_9BACT</name>